<dbReference type="Pfam" id="PF01588">
    <property type="entry name" value="tRNA_bind"/>
    <property type="match status" value="1"/>
</dbReference>
<evidence type="ECO:0000256" key="15">
    <source>
        <dbReference type="ARBA" id="ARBA00047364"/>
    </source>
</evidence>
<keyword evidence="13 16" id="KW-0648">Protein biosynthesis</keyword>
<keyword evidence="18" id="KW-1185">Reference proteome</keyword>
<dbReference type="PANTHER" id="PTHR45765:SF1">
    <property type="entry name" value="METHIONINE--TRNA LIGASE, CYTOPLASMIC"/>
    <property type="match status" value="1"/>
</dbReference>
<feature type="short sequence motif" description="'KMSKS' region" evidence="16">
    <location>
        <begin position="330"/>
        <end position="334"/>
    </location>
</feature>
<dbReference type="HAMAP" id="MF_00098">
    <property type="entry name" value="Met_tRNA_synth_type1"/>
    <property type="match status" value="1"/>
</dbReference>
<evidence type="ECO:0000256" key="16">
    <source>
        <dbReference type="HAMAP-Rule" id="MF_00098"/>
    </source>
</evidence>
<dbReference type="InterPro" id="IPR033911">
    <property type="entry name" value="MetRS_core"/>
</dbReference>
<dbReference type="PRINTS" id="PR01041">
    <property type="entry name" value="TRNASYNTHMET"/>
</dbReference>
<dbReference type="AlphaFoldDB" id="A0A0K0XVH1"/>
<dbReference type="Gene3D" id="1.10.730.10">
    <property type="entry name" value="Isoleucyl-tRNA Synthetase, Domain 1"/>
    <property type="match status" value="1"/>
</dbReference>
<dbReference type="InterPro" id="IPR015413">
    <property type="entry name" value="Methionyl/Leucyl_tRNA_Synth"/>
</dbReference>
<dbReference type="NCBIfam" id="NF001100">
    <property type="entry name" value="PRK00133.1"/>
    <property type="match status" value="1"/>
</dbReference>
<dbReference type="Gene3D" id="3.40.50.620">
    <property type="entry name" value="HUPs"/>
    <property type="match status" value="1"/>
</dbReference>
<feature type="binding site" evidence="16">
    <location>
        <position position="158"/>
    </location>
    <ligand>
        <name>Zn(2+)</name>
        <dbReference type="ChEBI" id="CHEBI:29105"/>
    </ligand>
</feature>
<dbReference type="RefSeq" id="WP_049725293.1">
    <property type="nucleotide sequence ID" value="NZ_CP012154.1"/>
</dbReference>
<dbReference type="OrthoDB" id="9810191at2"/>
<dbReference type="KEGG" id="wma:WM2015_1297"/>
<dbReference type="SUPFAM" id="SSF47323">
    <property type="entry name" value="Anticodon-binding domain of a subclass of class I aminoacyl-tRNA synthetases"/>
    <property type="match status" value="1"/>
</dbReference>
<gene>
    <name evidence="16" type="primary">metG</name>
    <name evidence="17" type="ORF">WM2015_1297</name>
</gene>
<keyword evidence="11 16" id="KW-0067">ATP-binding</keyword>
<evidence type="ECO:0000256" key="8">
    <source>
        <dbReference type="ARBA" id="ARBA00022723"/>
    </source>
</evidence>
<feature type="binding site" evidence="16">
    <location>
        <position position="333"/>
    </location>
    <ligand>
        <name>ATP</name>
        <dbReference type="ChEBI" id="CHEBI:30616"/>
    </ligand>
</feature>
<dbReference type="Pfam" id="PF09334">
    <property type="entry name" value="tRNA-synt_1g"/>
    <property type="match status" value="1"/>
</dbReference>
<name>A0A0K0XVH1_9GAMM</name>
<evidence type="ECO:0000256" key="9">
    <source>
        <dbReference type="ARBA" id="ARBA00022741"/>
    </source>
</evidence>
<dbReference type="EMBL" id="CP012154">
    <property type="protein sequence ID" value="AKS41670.1"/>
    <property type="molecule type" value="Genomic_DNA"/>
</dbReference>
<keyword evidence="5 16" id="KW-0963">Cytoplasm</keyword>
<reference evidence="17 18" key="1">
    <citation type="submission" date="2015-07" db="EMBL/GenBank/DDBJ databases">
        <authorList>
            <person name="Noorani M."/>
        </authorList>
    </citation>
    <scope>NUCLEOTIDE SEQUENCE [LARGE SCALE GENOMIC DNA]</scope>
    <source>
        <strain evidence="17 18">KCTC 42284</strain>
    </source>
</reference>
<proteinExistence type="inferred from homology"/>
<dbReference type="SUPFAM" id="SSF57770">
    <property type="entry name" value="Methionyl-tRNA synthetase (MetRS), Zn-domain"/>
    <property type="match status" value="1"/>
</dbReference>
<feature type="binding site" evidence="16">
    <location>
        <position position="145"/>
    </location>
    <ligand>
        <name>Zn(2+)</name>
        <dbReference type="ChEBI" id="CHEBI:29105"/>
    </ligand>
</feature>
<protein>
    <recommendedName>
        <fullName evidence="16">Methionine--tRNA ligase</fullName>
        <ecNumber evidence="16">6.1.1.10</ecNumber>
    </recommendedName>
    <alternativeName>
        <fullName evidence="16">Methionyl-tRNA synthetase</fullName>
        <shortName evidence="16">MetRS</shortName>
    </alternativeName>
</protein>
<evidence type="ECO:0000256" key="5">
    <source>
        <dbReference type="ARBA" id="ARBA00022490"/>
    </source>
</evidence>
<keyword evidence="10 16" id="KW-0862">Zinc</keyword>
<feature type="binding site" evidence="16">
    <location>
        <position position="161"/>
    </location>
    <ligand>
        <name>Zn(2+)</name>
        <dbReference type="ChEBI" id="CHEBI:29105"/>
    </ligand>
</feature>
<dbReference type="GO" id="GO:0046872">
    <property type="term" value="F:metal ion binding"/>
    <property type="evidence" value="ECO:0007669"/>
    <property type="project" value="UniProtKB-KW"/>
</dbReference>
<keyword evidence="12 16" id="KW-0694">RNA-binding</keyword>
<dbReference type="InterPro" id="IPR014758">
    <property type="entry name" value="Met-tRNA_synth"/>
</dbReference>
<feature type="short sequence motif" description="'HIGH' region" evidence="16">
    <location>
        <begin position="14"/>
        <end position="24"/>
    </location>
</feature>
<dbReference type="Gene3D" id="2.40.50.140">
    <property type="entry name" value="Nucleic acid-binding proteins"/>
    <property type="match status" value="1"/>
</dbReference>
<keyword evidence="7 16" id="KW-0436">Ligase</keyword>
<evidence type="ECO:0000313" key="18">
    <source>
        <dbReference type="Proteomes" id="UP000066624"/>
    </source>
</evidence>
<comment type="function">
    <text evidence="1 16">Is required not only for elongation of protein synthesis but also for the initiation of all mRNA translation through initiator tRNA(fMet) aminoacylation.</text>
</comment>
<evidence type="ECO:0000256" key="3">
    <source>
        <dbReference type="ARBA" id="ARBA00008258"/>
    </source>
</evidence>
<dbReference type="CDD" id="cd02800">
    <property type="entry name" value="tRNA_bind_EcMetRS_like"/>
    <property type="match status" value="1"/>
</dbReference>
<dbReference type="Proteomes" id="UP000066624">
    <property type="component" value="Chromosome"/>
</dbReference>
<accession>A0A0K0XVH1</accession>
<evidence type="ECO:0000256" key="14">
    <source>
        <dbReference type="ARBA" id="ARBA00023146"/>
    </source>
</evidence>
<dbReference type="GO" id="GO:0005524">
    <property type="term" value="F:ATP binding"/>
    <property type="evidence" value="ECO:0007669"/>
    <property type="project" value="UniProtKB-UniRule"/>
</dbReference>
<dbReference type="PROSITE" id="PS00178">
    <property type="entry name" value="AA_TRNA_LIGASE_I"/>
    <property type="match status" value="1"/>
</dbReference>
<dbReference type="InterPro" id="IPR004495">
    <property type="entry name" value="Met-tRNA-synth_bsu_C"/>
</dbReference>
<dbReference type="InterPro" id="IPR001412">
    <property type="entry name" value="aa-tRNA-synth_I_CS"/>
</dbReference>
<keyword evidence="8 16" id="KW-0479">Metal-binding</keyword>
<comment type="similarity">
    <text evidence="3 16">Belongs to the class-I aminoacyl-tRNA synthetase family. MetG type 1 subfamily.</text>
</comment>
<evidence type="ECO:0000256" key="2">
    <source>
        <dbReference type="ARBA" id="ARBA00004496"/>
    </source>
</evidence>
<keyword evidence="9 16" id="KW-0547">Nucleotide-binding</keyword>
<evidence type="ECO:0000256" key="6">
    <source>
        <dbReference type="ARBA" id="ARBA00022555"/>
    </source>
</evidence>
<dbReference type="NCBIfam" id="TIGR00398">
    <property type="entry name" value="metG"/>
    <property type="match status" value="1"/>
</dbReference>
<dbReference type="InterPro" id="IPR009080">
    <property type="entry name" value="tRNAsynth_Ia_anticodon-bd"/>
</dbReference>
<dbReference type="PATRIC" id="fig|1579979.3.peg.1331"/>
<dbReference type="FunFam" id="1.10.730.10:FF:000005">
    <property type="entry name" value="Methionine--tRNA ligase"/>
    <property type="match status" value="1"/>
</dbReference>
<dbReference type="CDD" id="cd00814">
    <property type="entry name" value="MetRS_core"/>
    <property type="match status" value="1"/>
</dbReference>
<dbReference type="InterPro" id="IPR012340">
    <property type="entry name" value="NA-bd_OB-fold"/>
</dbReference>
<dbReference type="Pfam" id="PF19303">
    <property type="entry name" value="Anticodon_3"/>
    <property type="match status" value="1"/>
</dbReference>
<sequence>MTDKRRLLITAALPYANGSIHLGHMLEYIQTDIWTRFQRARGHEVWFAWADDAHGTPIMLHAEKRGISPEALIEEMSAEHQRDFADFGLSQDNFSSTHTPTNQALVERIWQALDAAGAVTSRSIEQFHDPERNMFLPDRFIRGQCPKCGADDQYGDSCEACGATYDPTELVDPRSVLSGATPVLKQTEHFFVSLEQFRASLKTWVRSGALQDEVANKLNEWLDEPLRDWDVTRDAPYFGFPIPGQSDKYFYVWMDAPVGYLASFKEICEREGLDFDEWTRPDSGTEMHHFIGKDIVYFHCLFWPAMLEGAGMRRPTAVHAHGFLTVNGAKMSKSRGTFIKARTWLDHINADTLRYYFAAKLGPGLADIDLNLEDFRARVNADLVGKLVNIASRSAGFVHKFGGGRLAAELPEPELFQRFVDAHESIAAEFESRNFQMGIRRIMALADEANRYIDEHKPWVLAKEDGREAEVLAICTQGLNLFRTMMIWLQPVIPATAAEAAEFLGTPLNDFDSACQPLLDHPINKFKPLMKRIEAEQIERVLEASRESLAAAASEPAASAPEDEKEETDMIEFPDFAKVDLRVARIARAELVEGADKLLRLELDLGNETRQVFAGIRGHYDPAELEGRLTVMVANLAPRKMRFGVSEGMVLAASEGGGKPYLLSPDSGATPGMKVS</sequence>
<dbReference type="GO" id="GO:0006431">
    <property type="term" value="P:methionyl-tRNA aminoacylation"/>
    <property type="evidence" value="ECO:0007669"/>
    <property type="project" value="UniProtKB-UniRule"/>
</dbReference>
<evidence type="ECO:0000313" key="17">
    <source>
        <dbReference type="EMBL" id="AKS41670.1"/>
    </source>
</evidence>
<dbReference type="SUPFAM" id="SSF50249">
    <property type="entry name" value="Nucleic acid-binding proteins"/>
    <property type="match status" value="1"/>
</dbReference>
<dbReference type="FunFam" id="2.20.28.20:FF:000001">
    <property type="entry name" value="Methionine--tRNA ligase"/>
    <property type="match status" value="1"/>
</dbReference>
<dbReference type="InterPro" id="IPR014729">
    <property type="entry name" value="Rossmann-like_a/b/a_fold"/>
</dbReference>
<dbReference type="GO" id="GO:0004825">
    <property type="term" value="F:methionine-tRNA ligase activity"/>
    <property type="evidence" value="ECO:0007669"/>
    <property type="project" value="UniProtKB-UniRule"/>
</dbReference>
<evidence type="ECO:0000256" key="11">
    <source>
        <dbReference type="ARBA" id="ARBA00022840"/>
    </source>
</evidence>
<evidence type="ECO:0000256" key="4">
    <source>
        <dbReference type="ARBA" id="ARBA00011738"/>
    </source>
</evidence>
<evidence type="ECO:0000256" key="13">
    <source>
        <dbReference type="ARBA" id="ARBA00022917"/>
    </source>
</evidence>
<comment type="catalytic activity">
    <reaction evidence="15 16">
        <text>tRNA(Met) + L-methionine + ATP = L-methionyl-tRNA(Met) + AMP + diphosphate</text>
        <dbReference type="Rhea" id="RHEA:13481"/>
        <dbReference type="Rhea" id="RHEA-COMP:9667"/>
        <dbReference type="Rhea" id="RHEA-COMP:9698"/>
        <dbReference type="ChEBI" id="CHEBI:30616"/>
        <dbReference type="ChEBI" id="CHEBI:33019"/>
        <dbReference type="ChEBI" id="CHEBI:57844"/>
        <dbReference type="ChEBI" id="CHEBI:78442"/>
        <dbReference type="ChEBI" id="CHEBI:78530"/>
        <dbReference type="ChEBI" id="CHEBI:456215"/>
        <dbReference type="EC" id="6.1.1.10"/>
    </reaction>
</comment>
<dbReference type="STRING" id="1579979.WM2015_1297"/>
<feature type="binding site" evidence="16">
    <location>
        <position position="148"/>
    </location>
    <ligand>
        <name>Zn(2+)</name>
        <dbReference type="ChEBI" id="CHEBI:29105"/>
    </ligand>
</feature>
<dbReference type="GO" id="GO:0000049">
    <property type="term" value="F:tRNA binding"/>
    <property type="evidence" value="ECO:0007669"/>
    <property type="project" value="UniProtKB-UniRule"/>
</dbReference>
<dbReference type="PROSITE" id="PS50886">
    <property type="entry name" value="TRBD"/>
    <property type="match status" value="1"/>
</dbReference>
<evidence type="ECO:0000256" key="10">
    <source>
        <dbReference type="ARBA" id="ARBA00022833"/>
    </source>
</evidence>
<comment type="subcellular location">
    <subcellularLocation>
        <location evidence="2 16">Cytoplasm</location>
    </subcellularLocation>
</comment>
<dbReference type="InterPro" id="IPR029038">
    <property type="entry name" value="MetRS_Zn"/>
</dbReference>
<dbReference type="EC" id="6.1.1.10" evidence="16"/>
<dbReference type="CDD" id="cd07957">
    <property type="entry name" value="Anticodon_Ia_Met"/>
    <property type="match status" value="1"/>
</dbReference>
<evidence type="ECO:0000256" key="7">
    <source>
        <dbReference type="ARBA" id="ARBA00022598"/>
    </source>
</evidence>
<dbReference type="InterPro" id="IPR023458">
    <property type="entry name" value="Met-tRNA_ligase_1"/>
</dbReference>
<dbReference type="NCBIfam" id="TIGR00399">
    <property type="entry name" value="metG_C_term"/>
    <property type="match status" value="1"/>
</dbReference>
<dbReference type="InterPro" id="IPR002547">
    <property type="entry name" value="tRNA-bd_dom"/>
</dbReference>
<dbReference type="FunFam" id="2.40.50.140:FF:000042">
    <property type="entry name" value="Methionine--tRNA ligase"/>
    <property type="match status" value="1"/>
</dbReference>
<comment type="cofactor">
    <cofactor evidence="16">
        <name>Zn(2+)</name>
        <dbReference type="ChEBI" id="CHEBI:29105"/>
    </cofactor>
    <text evidence="16">Binds 1 zinc ion per subunit.</text>
</comment>
<keyword evidence="14 16" id="KW-0030">Aminoacyl-tRNA synthetase</keyword>
<dbReference type="GO" id="GO:0005829">
    <property type="term" value="C:cytosol"/>
    <property type="evidence" value="ECO:0007669"/>
    <property type="project" value="TreeGrafter"/>
</dbReference>
<evidence type="ECO:0000256" key="1">
    <source>
        <dbReference type="ARBA" id="ARBA00003314"/>
    </source>
</evidence>
<keyword evidence="6 16" id="KW-0820">tRNA-binding</keyword>
<dbReference type="InterPro" id="IPR041872">
    <property type="entry name" value="Anticodon_Met"/>
</dbReference>
<organism evidence="17 18">
    <name type="scientific">Wenzhouxiangella marina</name>
    <dbReference type="NCBI Taxonomy" id="1579979"/>
    <lineage>
        <taxon>Bacteria</taxon>
        <taxon>Pseudomonadati</taxon>
        <taxon>Pseudomonadota</taxon>
        <taxon>Gammaproteobacteria</taxon>
        <taxon>Chromatiales</taxon>
        <taxon>Wenzhouxiangellaceae</taxon>
        <taxon>Wenzhouxiangella</taxon>
    </lineage>
</organism>
<dbReference type="Gene3D" id="2.20.28.20">
    <property type="entry name" value="Methionyl-tRNA synthetase, Zn-domain"/>
    <property type="match status" value="1"/>
</dbReference>
<dbReference type="PANTHER" id="PTHR45765">
    <property type="entry name" value="METHIONINE--TRNA LIGASE"/>
    <property type="match status" value="1"/>
</dbReference>
<dbReference type="SUPFAM" id="SSF52374">
    <property type="entry name" value="Nucleotidylyl transferase"/>
    <property type="match status" value="1"/>
</dbReference>
<comment type="subunit">
    <text evidence="4 16">Homodimer.</text>
</comment>
<evidence type="ECO:0000256" key="12">
    <source>
        <dbReference type="ARBA" id="ARBA00022884"/>
    </source>
</evidence>